<dbReference type="InterPro" id="IPR011047">
    <property type="entry name" value="Quinoprotein_ADH-like_sf"/>
</dbReference>
<protein>
    <recommendedName>
        <fullName evidence="1">Pyrrolo-quinoline quinone repeat domain-containing protein</fullName>
    </recommendedName>
</protein>
<reference evidence="2" key="1">
    <citation type="submission" date="2021-01" db="EMBL/GenBank/DDBJ databases">
        <title>Whole genome shotgun sequence of Spirilliplanes yamanashiensis NBRC 15828.</title>
        <authorList>
            <person name="Komaki H."/>
            <person name="Tamura T."/>
        </authorList>
    </citation>
    <scope>NUCLEOTIDE SEQUENCE</scope>
    <source>
        <strain evidence="2">NBRC 15828</strain>
    </source>
</reference>
<dbReference type="EMBL" id="BOOY01000008">
    <property type="protein sequence ID" value="GIJ02186.1"/>
    <property type="molecule type" value="Genomic_DNA"/>
</dbReference>
<dbReference type="Pfam" id="PF13360">
    <property type="entry name" value="PQQ_2"/>
    <property type="match status" value="1"/>
</dbReference>
<comment type="caution">
    <text evidence="2">The sequence shown here is derived from an EMBL/GenBank/DDBJ whole genome shotgun (WGS) entry which is preliminary data.</text>
</comment>
<organism evidence="2 3">
    <name type="scientific">Spirilliplanes yamanashiensis</name>
    <dbReference type="NCBI Taxonomy" id="42233"/>
    <lineage>
        <taxon>Bacteria</taxon>
        <taxon>Bacillati</taxon>
        <taxon>Actinomycetota</taxon>
        <taxon>Actinomycetes</taxon>
        <taxon>Micromonosporales</taxon>
        <taxon>Micromonosporaceae</taxon>
        <taxon>Spirilliplanes</taxon>
    </lineage>
</organism>
<dbReference type="Proteomes" id="UP000652013">
    <property type="component" value="Unassembled WGS sequence"/>
</dbReference>
<dbReference type="AlphaFoldDB" id="A0A8J4DHV8"/>
<feature type="domain" description="Pyrrolo-quinoline quinone repeat" evidence="1">
    <location>
        <begin position="119"/>
        <end position="204"/>
    </location>
</feature>
<dbReference type="RefSeq" id="WP_203937491.1">
    <property type="nucleotide sequence ID" value="NZ_BAAAGJ010000019.1"/>
</dbReference>
<dbReference type="InterPro" id="IPR002372">
    <property type="entry name" value="PQQ_rpt_dom"/>
</dbReference>
<dbReference type="Gene3D" id="2.130.10.10">
    <property type="entry name" value="YVTN repeat-like/Quinoprotein amine dehydrogenase"/>
    <property type="match status" value="1"/>
</dbReference>
<proteinExistence type="predicted"/>
<dbReference type="InterPro" id="IPR015943">
    <property type="entry name" value="WD40/YVTN_repeat-like_dom_sf"/>
</dbReference>
<sequence length="379" mass="38351">MTSSVGRRVLGALVAVALTAAAGLISWRVLRPAEVSYPLSAPYPAAPASPGPGVIARFLGASLVVDGRLRIYANSGSVRADTPADATTQRTPVWSYRRWPARLGGVAAVGPTVVTHWSDGRVVALDARTGTVAWRADAPPAPAWPGRRTGAATLWQPPGLHTSGATVLVTGDRTVALDAATGATRWTAPTPCPGGFTTAGGLLVCAGTARTAATGAPAAWPPGPATPLGCAAAASACAGARSATGEGWLTTAATPARTPALDPPGATAAGDVVVTPAPDGFTASAGWRWTGTATVLATQPGRVHLLTPDRHLVTLDAATGAVRSSFPYTFGRERPTWTPGAVYAADGYVAVERLAPDPDPDGPDAAYYFTSQTVLLAAT</sequence>
<name>A0A8J4DHV8_9ACTN</name>
<gene>
    <name evidence="2" type="ORF">Sya03_15380</name>
</gene>
<dbReference type="InterPro" id="IPR018391">
    <property type="entry name" value="PQQ_b-propeller_rpt"/>
</dbReference>
<accession>A0A8J4DHV8</accession>
<keyword evidence="3" id="KW-1185">Reference proteome</keyword>
<evidence type="ECO:0000313" key="2">
    <source>
        <dbReference type="EMBL" id="GIJ02186.1"/>
    </source>
</evidence>
<evidence type="ECO:0000259" key="1">
    <source>
        <dbReference type="Pfam" id="PF13360"/>
    </source>
</evidence>
<dbReference type="SMART" id="SM00564">
    <property type="entry name" value="PQQ"/>
    <property type="match status" value="3"/>
</dbReference>
<evidence type="ECO:0000313" key="3">
    <source>
        <dbReference type="Proteomes" id="UP000652013"/>
    </source>
</evidence>
<dbReference type="SUPFAM" id="SSF50998">
    <property type="entry name" value="Quinoprotein alcohol dehydrogenase-like"/>
    <property type="match status" value="1"/>
</dbReference>